<organism evidence="1 2">
    <name type="scientific">Gossypium stocksii</name>
    <dbReference type="NCBI Taxonomy" id="47602"/>
    <lineage>
        <taxon>Eukaryota</taxon>
        <taxon>Viridiplantae</taxon>
        <taxon>Streptophyta</taxon>
        <taxon>Embryophyta</taxon>
        <taxon>Tracheophyta</taxon>
        <taxon>Spermatophyta</taxon>
        <taxon>Magnoliopsida</taxon>
        <taxon>eudicotyledons</taxon>
        <taxon>Gunneridae</taxon>
        <taxon>Pentapetalae</taxon>
        <taxon>rosids</taxon>
        <taxon>malvids</taxon>
        <taxon>Malvales</taxon>
        <taxon>Malvaceae</taxon>
        <taxon>Malvoideae</taxon>
        <taxon>Gossypium</taxon>
    </lineage>
</organism>
<evidence type="ECO:0000313" key="1">
    <source>
        <dbReference type="EMBL" id="KAH1065654.1"/>
    </source>
</evidence>
<dbReference type="Proteomes" id="UP000828251">
    <property type="component" value="Unassembled WGS sequence"/>
</dbReference>
<sequence length="123" mass="13892">MDYVLDDDHPIPGVRNPNSIKIGRSGGWVKLDQRSSILFLLKTDKFYFLVSFYEGRKIWGNEETGSRNIHGISPSAELNQTTKTKLIQNEAGPILKKESNPIQPVEEEAYDVDFSYIKGACSQ</sequence>
<comment type="caution">
    <text evidence="1">The sequence shown here is derived from an EMBL/GenBank/DDBJ whole genome shotgun (WGS) entry which is preliminary data.</text>
</comment>
<gene>
    <name evidence="1" type="ORF">J1N35_030641</name>
</gene>
<dbReference type="OrthoDB" id="10358135at2759"/>
<dbReference type="EMBL" id="JAIQCV010000009">
    <property type="protein sequence ID" value="KAH1065654.1"/>
    <property type="molecule type" value="Genomic_DNA"/>
</dbReference>
<reference evidence="1 2" key="1">
    <citation type="journal article" date="2021" name="Plant Biotechnol. J.">
        <title>Multi-omics assisted identification of the key and species-specific regulatory components of drought-tolerant mechanisms in Gossypium stocksii.</title>
        <authorList>
            <person name="Yu D."/>
            <person name="Ke L."/>
            <person name="Zhang D."/>
            <person name="Wu Y."/>
            <person name="Sun Y."/>
            <person name="Mei J."/>
            <person name="Sun J."/>
            <person name="Sun Y."/>
        </authorList>
    </citation>
    <scope>NUCLEOTIDE SEQUENCE [LARGE SCALE GENOMIC DNA]</scope>
    <source>
        <strain evidence="2">cv. E1</strain>
        <tissue evidence="1">Leaf</tissue>
    </source>
</reference>
<accession>A0A9D3V1C5</accession>
<keyword evidence="2" id="KW-1185">Reference proteome</keyword>
<proteinExistence type="predicted"/>
<evidence type="ECO:0000313" key="2">
    <source>
        <dbReference type="Proteomes" id="UP000828251"/>
    </source>
</evidence>
<protein>
    <submittedName>
        <fullName evidence="1">Uncharacterized protein</fullName>
    </submittedName>
</protein>
<name>A0A9D3V1C5_9ROSI</name>
<dbReference type="AlphaFoldDB" id="A0A9D3V1C5"/>